<dbReference type="KEGG" id="pmaw:MACH26_23430"/>
<protein>
    <submittedName>
        <fullName evidence="8">Methyl-accepting chemotaxis protein</fullName>
    </submittedName>
</protein>
<keyword evidence="2 4" id="KW-0807">Transducer</keyword>
<dbReference type="Pfam" id="PF12729">
    <property type="entry name" value="4HB_MCP_1"/>
    <property type="match status" value="1"/>
</dbReference>
<sequence>MRFTVVAKTILGFILLGFVLFITNVMSYVGLSDIRESSESVINEKMPLQSQVLKIQTQLLNLGKASLRGYYMDNLSALNTNKSEFDNLLSEFEGTLRSLEQMSIETNQRQYLSEGKRSVELYLQNAKTMYLERQSYLNQRNSIASYMEKVSLAVDDTSAPLLDLAYMPGADTDDDLKSLAGAGNNIDTLLITLLNSTNELVSTEDAKVSGDIVSSMEFSMSNIEEADQFVTRLAESVETDGLVDDYKEQLSKLKPLIFGSNGVVAMHNYKLDKLASARQANTAADSYVDQGLESFKTLFDKVNDSTLDGQNEILNIIETNITIGVVIMLLGTGLAVGTGIVVYKSISGPISRISRSLKVISSGDLTLKADASSNCEFGDLSKQVNLLSENLHELVVHILEQQEGLNAATAQTVELGHQALEKVDKQREQIHLTAESTELVRHSSQNNVEQIRHGMEKLNDVARQSNQATGLAAEGEKQIQQQATQADYSSEVISNLAENSRNIGGILDVIKSIAEQTNLLALNAAIEAARAGEQGRGFAVVADEVRTLATKTQNSTQEIETMIGSLQSDADKAVRTIEEGKALSDKSVEMIREVNTKVSQITEIIEELSDVNNRIVKDSGEQDRVLNDVSKRLNTIVDLADNSAALTEQSNTATDEVNCLMAQLKEAVTKFKV</sequence>
<dbReference type="CDD" id="cd06225">
    <property type="entry name" value="HAMP"/>
    <property type="match status" value="1"/>
</dbReference>
<keyword evidence="5" id="KW-0812">Transmembrane</keyword>
<dbReference type="InterPro" id="IPR003660">
    <property type="entry name" value="HAMP_dom"/>
</dbReference>
<dbReference type="FunFam" id="1.10.287.950:FF:000001">
    <property type="entry name" value="Methyl-accepting chemotaxis sensory transducer"/>
    <property type="match status" value="1"/>
</dbReference>
<evidence type="ECO:0000256" key="4">
    <source>
        <dbReference type="PROSITE-ProRule" id="PRU00284"/>
    </source>
</evidence>
<dbReference type="SMART" id="SM00304">
    <property type="entry name" value="HAMP"/>
    <property type="match status" value="1"/>
</dbReference>
<dbReference type="Pfam" id="PF00672">
    <property type="entry name" value="HAMP"/>
    <property type="match status" value="1"/>
</dbReference>
<name>A0AA48HQI1_9ALTE</name>
<dbReference type="Gene3D" id="1.10.287.950">
    <property type="entry name" value="Methyl-accepting chemotaxis protein"/>
    <property type="match status" value="1"/>
</dbReference>
<dbReference type="RefSeq" id="WP_338292821.1">
    <property type="nucleotide sequence ID" value="NZ_AP027272.1"/>
</dbReference>
<evidence type="ECO:0000313" key="9">
    <source>
        <dbReference type="Proteomes" id="UP001333710"/>
    </source>
</evidence>
<keyword evidence="5" id="KW-0472">Membrane</keyword>
<evidence type="ECO:0000256" key="3">
    <source>
        <dbReference type="ARBA" id="ARBA00029447"/>
    </source>
</evidence>
<feature type="domain" description="HAMP" evidence="7">
    <location>
        <begin position="344"/>
        <end position="396"/>
    </location>
</feature>
<dbReference type="AlphaFoldDB" id="A0AA48HQI1"/>
<dbReference type="EMBL" id="AP027272">
    <property type="protein sequence ID" value="BDX06822.1"/>
    <property type="molecule type" value="Genomic_DNA"/>
</dbReference>
<dbReference type="PROSITE" id="PS50111">
    <property type="entry name" value="CHEMOTAXIS_TRANSDUC_2"/>
    <property type="match status" value="1"/>
</dbReference>
<keyword evidence="5" id="KW-1133">Transmembrane helix</keyword>
<feature type="domain" description="Methyl-accepting transducer" evidence="6">
    <location>
        <begin position="401"/>
        <end position="658"/>
    </location>
</feature>
<dbReference type="PROSITE" id="PS50885">
    <property type="entry name" value="HAMP"/>
    <property type="match status" value="1"/>
</dbReference>
<dbReference type="PANTHER" id="PTHR32089">
    <property type="entry name" value="METHYL-ACCEPTING CHEMOTAXIS PROTEIN MCPB"/>
    <property type="match status" value="1"/>
</dbReference>
<evidence type="ECO:0000256" key="5">
    <source>
        <dbReference type="SAM" id="Phobius"/>
    </source>
</evidence>
<dbReference type="InterPro" id="IPR004089">
    <property type="entry name" value="MCPsignal_dom"/>
</dbReference>
<comment type="subcellular location">
    <subcellularLocation>
        <location evidence="1">Membrane</location>
    </subcellularLocation>
</comment>
<dbReference type="PANTHER" id="PTHR32089:SF70">
    <property type="entry name" value="ENERGY TAXIS MODULATING METHYL ACCEPTING SENSORY TRANSDUCER"/>
    <property type="match status" value="1"/>
</dbReference>
<dbReference type="SMART" id="SM00283">
    <property type="entry name" value="MA"/>
    <property type="match status" value="1"/>
</dbReference>
<dbReference type="SUPFAM" id="SSF58104">
    <property type="entry name" value="Methyl-accepting chemotaxis protein (MCP) signaling domain"/>
    <property type="match status" value="1"/>
</dbReference>
<feature type="transmembrane region" description="Helical" evidence="5">
    <location>
        <begin position="321"/>
        <end position="343"/>
    </location>
</feature>
<dbReference type="GO" id="GO:0006935">
    <property type="term" value="P:chemotaxis"/>
    <property type="evidence" value="ECO:0007669"/>
    <property type="project" value="UniProtKB-ARBA"/>
</dbReference>
<organism evidence="8 9">
    <name type="scientific">Planctobacterium marinum</name>
    <dbReference type="NCBI Taxonomy" id="1631968"/>
    <lineage>
        <taxon>Bacteria</taxon>
        <taxon>Pseudomonadati</taxon>
        <taxon>Pseudomonadota</taxon>
        <taxon>Gammaproteobacteria</taxon>
        <taxon>Alteromonadales</taxon>
        <taxon>Alteromonadaceae</taxon>
        <taxon>Planctobacterium</taxon>
    </lineage>
</organism>
<dbReference type="CDD" id="cd11386">
    <property type="entry name" value="MCP_signal"/>
    <property type="match status" value="1"/>
</dbReference>
<dbReference type="Pfam" id="PF00015">
    <property type="entry name" value="MCPsignal"/>
    <property type="match status" value="1"/>
</dbReference>
<dbReference type="GO" id="GO:0016020">
    <property type="term" value="C:membrane"/>
    <property type="evidence" value="ECO:0007669"/>
    <property type="project" value="UniProtKB-SubCell"/>
</dbReference>
<comment type="similarity">
    <text evidence="3">Belongs to the methyl-accepting chemotaxis (MCP) protein family.</text>
</comment>
<keyword evidence="9" id="KW-1185">Reference proteome</keyword>
<dbReference type="Proteomes" id="UP001333710">
    <property type="component" value="Chromosome"/>
</dbReference>
<proteinExistence type="inferred from homology"/>
<evidence type="ECO:0000259" key="7">
    <source>
        <dbReference type="PROSITE" id="PS50885"/>
    </source>
</evidence>
<reference evidence="8" key="1">
    <citation type="submission" date="2023-01" db="EMBL/GenBank/DDBJ databases">
        <title>Complete genome sequence of Planctobacterium marinum strain Dej080120_11.</title>
        <authorList>
            <person name="Ueki S."/>
            <person name="Maruyama F."/>
        </authorList>
    </citation>
    <scope>NUCLEOTIDE SEQUENCE</scope>
    <source>
        <strain evidence="8">Dej080120_11</strain>
    </source>
</reference>
<evidence type="ECO:0000259" key="6">
    <source>
        <dbReference type="PROSITE" id="PS50111"/>
    </source>
</evidence>
<gene>
    <name evidence="8" type="ORF">MACH26_23430</name>
</gene>
<evidence type="ECO:0000256" key="2">
    <source>
        <dbReference type="ARBA" id="ARBA00023224"/>
    </source>
</evidence>
<dbReference type="InterPro" id="IPR024478">
    <property type="entry name" value="HlyB_4HB_MCP"/>
</dbReference>
<evidence type="ECO:0000313" key="8">
    <source>
        <dbReference type="EMBL" id="BDX06822.1"/>
    </source>
</evidence>
<dbReference type="GO" id="GO:0007165">
    <property type="term" value="P:signal transduction"/>
    <property type="evidence" value="ECO:0007669"/>
    <property type="project" value="UniProtKB-KW"/>
</dbReference>
<evidence type="ECO:0000256" key="1">
    <source>
        <dbReference type="ARBA" id="ARBA00004370"/>
    </source>
</evidence>
<accession>A0AA48HQI1</accession>